<dbReference type="AlphaFoldDB" id="A0A5J4V4J2"/>
<sequence length="141" mass="15883">MNIVPSKLDIPKDLLTKSGIYMAPSLNQSYDRTIDTGKIIQKLETLNTPEIETLGMANPSPILIHHIHQRAAKKLTENKYVGMQGSFSGKDLLFLALLIQEQASNRNIDEKPKKRKPTKSSTPKSRKKKRTTSPSKDIEEE</sequence>
<protein>
    <submittedName>
        <fullName evidence="2">Uncharacterized protein</fullName>
    </submittedName>
</protein>
<feature type="region of interest" description="Disordered" evidence="1">
    <location>
        <begin position="105"/>
        <end position="141"/>
    </location>
</feature>
<dbReference type="Proteomes" id="UP000324800">
    <property type="component" value="Unassembled WGS sequence"/>
</dbReference>
<feature type="compositionally biased region" description="Basic residues" evidence="1">
    <location>
        <begin position="113"/>
        <end position="131"/>
    </location>
</feature>
<accession>A0A5J4V4J2</accession>
<gene>
    <name evidence="2" type="ORF">EZS28_026817</name>
</gene>
<reference evidence="2 3" key="1">
    <citation type="submission" date="2019-03" db="EMBL/GenBank/DDBJ databases">
        <title>Single cell metagenomics reveals metabolic interactions within the superorganism composed of flagellate Streblomastix strix and complex community of Bacteroidetes bacteria on its surface.</title>
        <authorList>
            <person name="Treitli S.C."/>
            <person name="Kolisko M."/>
            <person name="Husnik F."/>
            <person name="Keeling P."/>
            <person name="Hampl V."/>
        </authorList>
    </citation>
    <scope>NUCLEOTIDE SEQUENCE [LARGE SCALE GENOMIC DNA]</scope>
    <source>
        <strain evidence="2">ST1C</strain>
    </source>
</reference>
<dbReference type="OrthoDB" id="10617737at2759"/>
<comment type="caution">
    <text evidence="2">The sequence shown here is derived from an EMBL/GenBank/DDBJ whole genome shotgun (WGS) entry which is preliminary data.</text>
</comment>
<evidence type="ECO:0000313" key="2">
    <source>
        <dbReference type="EMBL" id="KAA6377658.1"/>
    </source>
</evidence>
<evidence type="ECO:0000313" key="3">
    <source>
        <dbReference type="Proteomes" id="UP000324800"/>
    </source>
</evidence>
<dbReference type="EMBL" id="SNRW01009662">
    <property type="protein sequence ID" value="KAA6377658.1"/>
    <property type="molecule type" value="Genomic_DNA"/>
</dbReference>
<evidence type="ECO:0000256" key="1">
    <source>
        <dbReference type="SAM" id="MobiDB-lite"/>
    </source>
</evidence>
<organism evidence="2 3">
    <name type="scientific">Streblomastix strix</name>
    <dbReference type="NCBI Taxonomy" id="222440"/>
    <lineage>
        <taxon>Eukaryota</taxon>
        <taxon>Metamonada</taxon>
        <taxon>Preaxostyla</taxon>
        <taxon>Oxymonadida</taxon>
        <taxon>Streblomastigidae</taxon>
        <taxon>Streblomastix</taxon>
    </lineage>
</organism>
<name>A0A5J4V4J2_9EUKA</name>
<proteinExistence type="predicted"/>